<feature type="domain" description="HTH gntR-type" evidence="4">
    <location>
        <begin position="10"/>
        <end position="78"/>
    </location>
</feature>
<evidence type="ECO:0000313" key="6">
    <source>
        <dbReference type="Proteomes" id="UP000199054"/>
    </source>
</evidence>
<dbReference type="AlphaFoldDB" id="A0A1H8HD92"/>
<name>A0A1H8HD92_9RHOB</name>
<dbReference type="InterPro" id="IPR000524">
    <property type="entry name" value="Tscrpt_reg_HTH_GntR"/>
</dbReference>
<dbReference type="InterPro" id="IPR036390">
    <property type="entry name" value="WH_DNA-bd_sf"/>
</dbReference>
<keyword evidence="1" id="KW-0805">Transcription regulation</keyword>
<dbReference type="Gene3D" id="1.20.120.530">
    <property type="entry name" value="GntR ligand-binding domain-like"/>
    <property type="match status" value="1"/>
</dbReference>
<sequence length="244" mass="27374">MAAQEKTARKPLSEVVFERMERAIKSGSYRPDEKLPTEHDLAAEFEVSRPIVRDALKKLRERGLIYSRQGAGSFVRAIGLKQPLGFGPLENVSDLLSCYEFRLTVEPAAAACAAERRDEAALTRIEAALDLMRDATNRQSHREDADFQFHLAIALASENTYFSIAMEALKDHIAVGMRFHGASVKRETSGLARVFDEHAAIFDAIRTGDGARARDLMRDHLTHSRDRLFERRKPVPASEDLARP</sequence>
<accession>A0A1H8HD92</accession>
<dbReference type="InterPro" id="IPR036388">
    <property type="entry name" value="WH-like_DNA-bd_sf"/>
</dbReference>
<keyword evidence="3" id="KW-0804">Transcription</keyword>
<gene>
    <name evidence="5" type="ORF">SAMN04489859_100933</name>
</gene>
<dbReference type="InterPro" id="IPR008920">
    <property type="entry name" value="TF_FadR/GntR_C"/>
</dbReference>
<proteinExistence type="predicted"/>
<protein>
    <submittedName>
        <fullName evidence="5">DNA-binding transcriptional regulator, FadR family</fullName>
    </submittedName>
</protein>
<evidence type="ECO:0000259" key="4">
    <source>
        <dbReference type="PROSITE" id="PS50949"/>
    </source>
</evidence>
<dbReference type="RefSeq" id="WP_090611379.1">
    <property type="nucleotide sequence ID" value="NZ_CP067126.1"/>
</dbReference>
<dbReference type="Proteomes" id="UP000199054">
    <property type="component" value="Unassembled WGS sequence"/>
</dbReference>
<dbReference type="EMBL" id="FODE01000009">
    <property type="protein sequence ID" value="SEN54232.1"/>
    <property type="molecule type" value="Genomic_DNA"/>
</dbReference>
<organism evidence="5 6">
    <name type="scientific">Paracoccus alcaliphilus</name>
    <dbReference type="NCBI Taxonomy" id="34002"/>
    <lineage>
        <taxon>Bacteria</taxon>
        <taxon>Pseudomonadati</taxon>
        <taxon>Pseudomonadota</taxon>
        <taxon>Alphaproteobacteria</taxon>
        <taxon>Rhodobacterales</taxon>
        <taxon>Paracoccaceae</taxon>
        <taxon>Paracoccus</taxon>
    </lineage>
</organism>
<dbReference type="Pfam" id="PF07729">
    <property type="entry name" value="FCD"/>
    <property type="match status" value="1"/>
</dbReference>
<dbReference type="InterPro" id="IPR011711">
    <property type="entry name" value="GntR_C"/>
</dbReference>
<keyword evidence="2 5" id="KW-0238">DNA-binding</keyword>
<dbReference type="SMART" id="SM00345">
    <property type="entry name" value="HTH_GNTR"/>
    <property type="match status" value="1"/>
</dbReference>
<dbReference type="STRING" id="34002.SAMN04489859_100933"/>
<dbReference type="PRINTS" id="PR00035">
    <property type="entry name" value="HTHGNTR"/>
</dbReference>
<dbReference type="SUPFAM" id="SSF46785">
    <property type="entry name" value="Winged helix' DNA-binding domain"/>
    <property type="match status" value="1"/>
</dbReference>
<evidence type="ECO:0000256" key="3">
    <source>
        <dbReference type="ARBA" id="ARBA00023163"/>
    </source>
</evidence>
<reference evidence="5 6" key="1">
    <citation type="submission" date="2016-10" db="EMBL/GenBank/DDBJ databases">
        <authorList>
            <person name="de Groot N.N."/>
        </authorList>
    </citation>
    <scope>NUCLEOTIDE SEQUENCE [LARGE SCALE GENOMIC DNA]</scope>
    <source>
        <strain evidence="5 6">DSM 8512</strain>
    </source>
</reference>
<dbReference type="CDD" id="cd07377">
    <property type="entry name" value="WHTH_GntR"/>
    <property type="match status" value="1"/>
</dbReference>
<evidence type="ECO:0000313" key="5">
    <source>
        <dbReference type="EMBL" id="SEN54232.1"/>
    </source>
</evidence>
<keyword evidence="6" id="KW-1185">Reference proteome</keyword>
<dbReference type="Pfam" id="PF00392">
    <property type="entry name" value="GntR"/>
    <property type="match status" value="1"/>
</dbReference>
<dbReference type="PANTHER" id="PTHR43537:SF5">
    <property type="entry name" value="UXU OPERON TRANSCRIPTIONAL REGULATOR"/>
    <property type="match status" value="1"/>
</dbReference>
<dbReference type="GO" id="GO:0003700">
    <property type="term" value="F:DNA-binding transcription factor activity"/>
    <property type="evidence" value="ECO:0007669"/>
    <property type="project" value="InterPro"/>
</dbReference>
<evidence type="ECO:0000256" key="1">
    <source>
        <dbReference type="ARBA" id="ARBA00023015"/>
    </source>
</evidence>
<dbReference type="OrthoDB" id="9028214at2"/>
<evidence type="ECO:0000256" key="2">
    <source>
        <dbReference type="ARBA" id="ARBA00023125"/>
    </source>
</evidence>
<dbReference type="PANTHER" id="PTHR43537">
    <property type="entry name" value="TRANSCRIPTIONAL REGULATOR, GNTR FAMILY"/>
    <property type="match status" value="1"/>
</dbReference>
<dbReference type="Gene3D" id="1.10.10.10">
    <property type="entry name" value="Winged helix-like DNA-binding domain superfamily/Winged helix DNA-binding domain"/>
    <property type="match status" value="1"/>
</dbReference>
<dbReference type="GO" id="GO:0003677">
    <property type="term" value="F:DNA binding"/>
    <property type="evidence" value="ECO:0007669"/>
    <property type="project" value="UniProtKB-KW"/>
</dbReference>
<dbReference type="SUPFAM" id="SSF48008">
    <property type="entry name" value="GntR ligand-binding domain-like"/>
    <property type="match status" value="1"/>
</dbReference>
<dbReference type="SMART" id="SM00895">
    <property type="entry name" value="FCD"/>
    <property type="match status" value="1"/>
</dbReference>
<dbReference type="PROSITE" id="PS50949">
    <property type="entry name" value="HTH_GNTR"/>
    <property type="match status" value="1"/>
</dbReference>